<sequence length="179" mass="19870">MESTSKPITEAQMRTFTKKHFEAWNAHDVDAIVALIADDAVYEDPGFDKPAYGKTEIASRLHAVFAAFPDIHFPDELAHVHTNVDHSECVLTWTFTATMTGDLIAPEGRMPATGKKVQVSGATFNRFRGDLLSHFTMYYDSLDMLQQLGFLPQSTGVGMRAVMFADYLTGKAKKALHLV</sequence>
<evidence type="ECO:0000313" key="2">
    <source>
        <dbReference type="Proteomes" id="UP001150259"/>
    </source>
</evidence>
<dbReference type="Proteomes" id="UP001150259">
    <property type="component" value="Unassembled WGS sequence"/>
</dbReference>
<protein>
    <submittedName>
        <fullName evidence="1">Ester cyclase</fullName>
    </submittedName>
</protein>
<keyword evidence="2" id="KW-1185">Reference proteome</keyword>
<dbReference type="PANTHER" id="PTHR38436">
    <property type="entry name" value="POLYKETIDE CYCLASE SNOAL-LIKE DOMAIN"/>
    <property type="match status" value="1"/>
</dbReference>
<reference evidence="1 2" key="1">
    <citation type="submission" date="2022-11" db="EMBL/GenBank/DDBJ databases">
        <title>Anaerobic phenanthrene biodegradation by a DNRA strain PheN6.</title>
        <authorList>
            <person name="Zhang Z."/>
        </authorList>
    </citation>
    <scope>NUCLEOTIDE SEQUENCE [LARGE SCALE GENOMIC DNA]</scope>
    <source>
        <strain evidence="1 2">PheN6</strain>
    </source>
</reference>
<dbReference type="EMBL" id="JAPFQL010000042">
    <property type="protein sequence ID" value="MDC5697780.1"/>
    <property type="molecule type" value="Genomic_DNA"/>
</dbReference>
<dbReference type="PANTHER" id="PTHR38436:SF1">
    <property type="entry name" value="ESTER CYCLASE"/>
    <property type="match status" value="1"/>
</dbReference>
<name>A0ABT5GIV1_9MICO</name>
<dbReference type="InterPro" id="IPR032710">
    <property type="entry name" value="NTF2-like_dom_sf"/>
</dbReference>
<dbReference type="SUPFAM" id="SSF54427">
    <property type="entry name" value="NTF2-like"/>
    <property type="match status" value="1"/>
</dbReference>
<dbReference type="Pfam" id="PF07366">
    <property type="entry name" value="SnoaL"/>
    <property type="match status" value="1"/>
</dbReference>
<accession>A0ABT5GIV1</accession>
<dbReference type="RefSeq" id="WP_272462353.1">
    <property type="nucleotide sequence ID" value="NZ_JAPFQL010000042.1"/>
</dbReference>
<dbReference type="Gene3D" id="3.10.450.50">
    <property type="match status" value="1"/>
</dbReference>
<evidence type="ECO:0000313" key="1">
    <source>
        <dbReference type="EMBL" id="MDC5697780.1"/>
    </source>
</evidence>
<comment type="caution">
    <text evidence="1">The sequence shown here is derived from an EMBL/GenBank/DDBJ whole genome shotgun (WGS) entry which is preliminary data.</text>
</comment>
<proteinExistence type="predicted"/>
<gene>
    <name evidence="1" type="ORF">OO014_10950</name>
</gene>
<organism evidence="1 2">
    <name type="scientific">Intrasporangium calvum</name>
    <dbReference type="NCBI Taxonomy" id="53358"/>
    <lineage>
        <taxon>Bacteria</taxon>
        <taxon>Bacillati</taxon>
        <taxon>Actinomycetota</taxon>
        <taxon>Actinomycetes</taxon>
        <taxon>Micrococcales</taxon>
        <taxon>Intrasporangiaceae</taxon>
        <taxon>Intrasporangium</taxon>
    </lineage>
</organism>
<dbReference type="InterPro" id="IPR009959">
    <property type="entry name" value="Cyclase_SnoaL-like"/>
</dbReference>